<evidence type="ECO:0000313" key="1">
    <source>
        <dbReference type="EMBL" id="MYC94027.1"/>
    </source>
</evidence>
<name>A0A6B1D3V4_9CHLR</name>
<dbReference type="EMBL" id="VXMH01000016">
    <property type="protein sequence ID" value="MYC94027.1"/>
    <property type="molecule type" value="Genomic_DNA"/>
</dbReference>
<accession>A0A6B1D3V4</accession>
<reference evidence="1" key="1">
    <citation type="submission" date="2019-09" db="EMBL/GenBank/DDBJ databases">
        <title>Characterisation of the sponge microbiome using genome-centric metagenomics.</title>
        <authorList>
            <person name="Engelberts J.P."/>
            <person name="Robbins S.J."/>
            <person name="De Goeij J.M."/>
            <person name="Aranda M."/>
            <person name="Bell S.C."/>
            <person name="Webster N.S."/>
        </authorList>
    </citation>
    <scope>NUCLEOTIDE SEQUENCE</scope>
    <source>
        <strain evidence="1">SB0661_bin_32</strain>
    </source>
</reference>
<sequence length="506" mass="56041">MSNETTLFAQIVPKFTERTEDVAVEALGYILSQSDAARRALKKTLREGGTTVGSIAKVRTQATGGKRERPDLVGLDDEGAERVLIEAKFWAERTKNQPNEYLRRLPKDRPAALLFVAPAARLEMLWPELCRSADQQFMVTGATTPGVLRAATVSGGERRLMLTSWAALLDLMESESKSAGDVVAERDIQQLRGLTDRAEPAPFLPLRPEEMGPEFARRMEGLRRLVDDAINHGENAGFLNPGNVAAGGEGGYGRQIQLGSVGAGFGIEIFAWARYCNTPLWLRFGRDKLGQLKQAGLTDEVFDPGPTWDFRIPIKLPAGVDYDKVLSSVVSRLESIARLFDPDPIAYEADDFDIGLLSDRSDRMDPFAFLPWRPEELEPKFAQKITGLHRLIDATISRGNIAGFLQRTKVVPKQEGYGQAFLLGDVKAWLGIHFGGWARHSHTPLWLTFEYIEQPKQTKMNVDVIEIGGRHCIPINVPATAEHDEVLESVVDNLKDIAIQLEASNA</sequence>
<gene>
    <name evidence="1" type="ORF">F4X14_03575</name>
</gene>
<dbReference type="AlphaFoldDB" id="A0A6B1D3V4"/>
<proteinExistence type="predicted"/>
<comment type="caution">
    <text evidence="1">The sequence shown here is derived from an EMBL/GenBank/DDBJ whole genome shotgun (WGS) entry which is preliminary data.</text>
</comment>
<protein>
    <submittedName>
        <fullName evidence="1">Uncharacterized protein</fullName>
    </submittedName>
</protein>
<organism evidence="1">
    <name type="scientific">Caldilineaceae bacterium SB0661_bin_32</name>
    <dbReference type="NCBI Taxonomy" id="2605255"/>
    <lineage>
        <taxon>Bacteria</taxon>
        <taxon>Bacillati</taxon>
        <taxon>Chloroflexota</taxon>
        <taxon>Caldilineae</taxon>
        <taxon>Caldilineales</taxon>
        <taxon>Caldilineaceae</taxon>
    </lineage>
</organism>